<dbReference type="InterPro" id="IPR039563">
    <property type="entry name" value="Peptidase_C39_single_dom"/>
</dbReference>
<feature type="signal peptide" evidence="1">
    <location>
        <begin position="1"/>
        <end position="26"/>
    </location>
</feature>
<dbReference type="AlphaFoldDB" id="A0A1I5QGI4"/>
<evidence type="ECO:0000259" key="2">
    <source>
        <dbReference type="Pfam" id="PF13529"/>
    </source>
</evidence>
<evidence type="ECO:0000313" key="4">
    <source>
        <dbReference type="Proteomes" id="UP000198727"/>
    </source>
</evidence>
<dbReference type="OrthoDB" id="9789941at2"/>
<keyword evidence="4" id="KW-1185">Reference proteome</keyword>
<keyword evidence="1" id="KW-0732">Signal</keyword>
<accession>A0A1I5QGI4</accession>
<evidence type="ECO:0000256" key="1">
    <source>
        <dbReference type="SAM" id="SignalP"/>
    </source>
</evidence>
<dbReference type="Proteomes" id="UP000198727">
    <property type="component" value="Unassembled WGS sequence"/>
</dbReference>
<reference evidence="4" key="1">
    <citation type="submission" date="2016-10" db="EMBL/GenBank/DDBJ databases">
        <authorList>
            <person name="Varghese N."/>
            <person name="Submissions S."/>
        </authorList>
    </citation>
    <scope>NUCLEOTIDE SEQUENCE [LARGE SCALE GENOMIC DNA]</scope>
    <source>
        <strain evidence="4">CGMCC 4.5579</strain>
    </source>
</reference>
<sequence>MRGRLITTAVVAALATVAVVVPTASADPSGGEEAIDYQEWTWPRDFARGTPEGVSVGSRGLRLVRPIGTVERTEPTLGTTRTYEYATWTSPEYRHGFGATELVASWNARTPERTWLQVETRGRTEAGAETAWYVLGQWAHGDEDIRRTTVAGQRDEHASVSVDTLVTRPGVALRSYQVRVTLYREAGSRVTPTVRSVGAMVSAVPDRFTVPISPPGRARGIELPVPRHAQNLHKGQYPEYGGGGQNWCSPTSTQMVVEYWGRGPSREELSWLPADYVDPTVAHAARHTYDYSYRGTGNWPFNTAYAARYGLRGHITRLHSLAELEEYIARGIPVITSQSFLSSELDGAGYGTAGHIMVVVGFTENGDVIVNDPASNTNEGVRNVYPRAQFETIWQRTKRYDANGKVASGPGGIVYLIRP</sequence>
<dbReference type="STRING" id="587909.SAMN05421810_102630"/>
<dbReference type="Pfam" id="PF13529">
    <property type="entry name" value="Peptidase_C39_2"/>
    <property type="match status" value="1"/>
</dbReference>
<protein>
    <submittedName>
        <fullName evidence="3">Peptidase_C39 like family protein</fullName>
    </submittedName>
</protein>
<feature type="domain" description="Peptidase C39-like" evidence="2">
    <location>
        <begin position="225"/>
        <end position="374"/>
    </location>
</feature>
<proteinExistence type="predicted"/>
<dbReference type="EMBL" id="FOWW01000002">
    <property type="protein sequence ID" value="SFP45352.1"/>
    <property type="molecule type" value="Genomic_DNA"/>
</dbReference>
<gene>
    <name evidence="3" type="ORF">SAMN05421810_102630</name>
</gene>
<feature type="chain" id="PRO_5011504978" evidence="1">
    <location>
        <begin position="27"/>
        <end position="419"/>
    </location>
</feature>
<dbReference type="CDD" id="cd02549">
    <property type="entry name" value="Peptidase_C39A"/>
    <property type="match status" value="1"/>
</dbReference>
<name>A0A1I5QGI4_9PSEU</name>
<dbReference type="Gene3D" id="3.90.70.10">
    <property type="entry name" value="Cysteine proteinases"/>
    <property type="match status" value="1"/>
</dbReference>
<dbReference type="RefSeq" id="WP_092529347.1">
    <property type="nucleotide sequence ID" value="NZ_FOWW01000002.1"/>
</dbReference>
<evidence type="ECO:0000313" key="3">
    <source>
        <dbReference type="EMBL" id="SFP45352.1"/>
    </source>
</evidence>
<organism evidence="3 4">
    <name type="scientific">Amycolatopsis arida</name>
    <dbReference type="NCBI Taxonomy" id="587909"/>
    <lineage>
        <taxon>Bacteria</taxon>
        <taxon>Bacillati</taxon>
        <taxon>Actinomycetota</taxon>
        <taxon>Actinomycetes</taxon>
        <taxon>Pseudonocardiales</taxon>
        <taxon>Pseudonocardiaceae</taxon>
        <taxon>Amycolatopsis</taxon>
    </lineage>
</organism>
<dbReference type="InterPro" id="IPR039564">
    <property type="entry name" value="Peptidase_C39-like"/>
</dbReference>